<dbReference type="Pfam" id="PF00498">
    <property type="entry name" value="FHA"/>
    <property type="match status" value="1"/>
</dbReference>
<proteinExistence type="predicted"/>
<evidence type="ECO:0000259" key="1">
    <source>
        <dbReference type="PROSITE" id="PS50006"/>
    </source>
</evidence>
<organism evidence="2 3">
    <name type="scientific">Treponema brennaborense (strain DSM 12168 / CIP 105900 / DD5/3)</name>
    <dbReference type="NCBI Taxonomy" id="906968"/>
    <lineage>
        <taxon>Bacteria</taxon>
        <taxon>Pseudomonadati</taxon>
        <taxon>Spirochaetota</taxon>
        <taxon>Spirochaetia</taxon>
        <taxon>Spirochaetales</taxon>
        <taxon>Treponemataceae</taxon>
        <taxon>Treponema</taxon>
    </lineage>
</organism>
<dbReference type="CDD" id="cd00060">
    <property type="entry name" value="FHA"/>
    <property type="match status" value="1"/>
</dbReference>
<reference evidence="3" key="1">
    <citation type="submission" date="2011-04" db="EMBL/GenBank/DDBJ databases">
        <title>The complete genome of Treponema brennaborense DSM 12168.</title>
        <authorList>
            <person name="Lucas S."/>
            <person name="Han J."/>
            <person name="Lapidus A."/>
            <person name="Bruce D."/>
            <person name="Goodwin L."/>
            <person name="Pitluck S."/>
            <person name="Peters L."/>
            <person name="Kyrpides N."/>
            <person name="Mavromatis K."/>
            <person name="Ivanova N."/>
            <person name="Mikhailova N."/>
            <person name="Pagani I."/>
            <person name="Teshima H."/>
            <person name="Detter J.C."/>
            <person name="Tapia R."/>
            <person name="Han C."/>
            <person name="Land M."/>
            <person name="Hauser L."/>
            <person name="Markowitz V."/>
            <person name="Cheng J.-F."/>
            <person name="Hugenholtz P."/>
            <person name="Woyke T."/>
            <person name="Wu D."/>
            <person name="Gronow S."/>
            <person name="Wellnitz S."/>
            <person name="Brambilla E."/>
            <person name="Klenk H.-P."/>
            <person name="Eisen J.A."/>
        </authorList>
    </citation>
    <scope>NUCLEOTIDE SEQUENCE [LARGE SCALE GENOMIC DNA]</scope>
    <source>
        <strain evidence="3">DSM 12168 / CIP 105900 / DD5/3</strain>
    </source>
</reference>
<dbReference type="STRING" id="906968.Trebr_1534"/>
<protein>
    <submittedName>
        <fullName evidence="2">FHA domain containing protein</fullName>
    </submittedName>
</protein>
<dbReference type="InterPro" id="IPR008984">
    <property type="entry name" value="SMAD_FHA_dom_sf"/>
</dbReference>
<dbReference type="InterPro" id="IPR000253">
    <property type="entry name" value="FHA_dom"/>
</dbReference>
<sequence length="114" mass="12776">MQDNTIITTSKVGQRLEMLADTDKVSYLMFNNNKIKLVAKISIGRAPENNIIIDNKLASRHHALIQKIKDAYFLKDENSTNGTFLNGRRIPSDKYVKLNSGDKITIGNANLIIS</sequence>
<dbReference type="AlphaFoldDB" id="F4LP95"/>
<evidence type="ECO:0000313" key="3">
    <source>
        <dbReference type="Proteomes" id="UP000006546"/>
    </source>
</evidence>
<dbReference type="SMART" id="SM00240">
    <property type="entry name" value="FHA"/>
    <property type="match status" value="1"/>
</dbReference>
<dbReference type="OrthoDB" id="9816434at2"/>
<dbReference type="PANTHER" id="PTHR23308">
    <property type="entry name" value="NUCLEAR INHIBITOR OF PROTEIN PHOSPHATASE-1"/>
    <property type="match status" value="1"/>
</dbReference>
<gene>
    <name evidence="2" type="ordered locus">Trebr_1534</name>
</gene>
<dbReference type="KEGG" id="tbe:Trebr_1534"/>
<dbReference type="Proteomes" id="UP000006546">
    <property type="component" value="Chromosome"/>
</dbReference>
<dbReference type="RefSeq" id="WP_013758662.1">
    <property type="nucleotide sequence ID" value="NC_015500.1"/>
</dbReference>
<dbReference type="EMBL" id="CP002696">
    <property type="protein sequence ID" value="AEE16957.1"/>
    <property type="molecule type" value="Genomic_DNA"/>
</dbReference>
<dbReference type="eggNOG" id="COG1716">
    <property type="taxonomic scope" value="Bacteria"/>
</dbReference>
<dbReference type="Gene3D" id="2.60.200.20">
    <property type="match status" value="1"/>
</dbReference>
<dbReference type="SUPFAM" id="SSF49879">
    <property type="entry name" value="SMAD/FHA domain"/>
    <property type="match status" value="1"/>
</dbReference>
<accession>F4LP95</accession>
<name>F4LP95_TREBD</name>
<dbReference type="HOGENOM" id="CLU_2120052_0_0_12"/>
<keyword evidence="3" id="KW-1185">Reference proteome</keyword>
<feature type="domain" description="FHA" evidence="1">
    <location>
        <begin position="41"/>
        <end position="90"/>
    </location>
</feature>
<dbReference type="PROSITE" id="PS50006">
    <property type="entry name" value="FHA_DOMAIN"/>
    <property type="match status" value="1"/>
</dbReference>
<dbReference type="InterPro" id="IPR050923">
    <property type="entry name" value="Cell_Proc_Reg/RNA_Proc"/>
</dbReference>
<evidence type="ECO:0000313" key="2">
    <source>
        <dbReference type="EMBL" id="AEE16957.1"/>
    </source>
</evidence>